<name>A0A0F9H5Z9_9ZZZZ</name>
<sequence>SKSDYRFKWIKIEVNQMAFRGRSDKP</sequence>
<evidence type="ECO:0000313" key="1">
    <source>
        <dbReference type="EMBL" id="KKM06475.1"/>
    </source>
</evidence>
<dbReference type="AlphaFoldDB" id="A0A0F9H5Z9"/>
<organism evidence="1">
    <name type="scientific">marine sediment metagenome</name>
    <dbReference type="NCBI Taxonomy" id="412755"/>
    <lineage>
        <taxon>unclassified sequences</taxon>
        <taxon>metagenomes</taxon>
        <taxon>ecological metagenomes</taxon>
    </lineage>
</organism>
<reference evidence="1" key="1">
    <citation type="journal article" date="2015" name="Nature">
        <title>Complex archaea that bridge the gap between prokaryotes and eukaryotes.</title>
        <authorList>
            <person name="Spang A."/>
            <person name="Saw J.H."/>
            <person name="Jorgensen S.L."/>
            <person name="Zaremba-Niedzwiedzka K."/>
            <person name="Martijn J."/>
            <person name="Lind A.E."/>
            <person name="van Eijk R."/>
            <person name="Schleper C."/>
            <person name="Guy L."/>
            <person name="Ettema T.J."/>
        </authorList>
    </citation>
    <scope>NUCLEOTIDE SEQUENCE</scope>
</reference>
<protein>
    <submittedName>
        <fullName evidence="1">Uncharacterized protein</fullName>
    </submittedName>
</protein>
<comment type="caution">
    <text evidence="1">The sequence shown here is derived from an EMBL/GenBank/DDBJ whole genome shotgun (WGS) entry which is preliminary data.</text>
</comment>
<dbReference type="EMBL" id="LAZR01015986">
    <property type="protein sequence ID" value="KKM06475.1"/>
    <property type="molecule type" value="Genomic_DNA"/>
</dbReference>
<accession>A0A0F9H5Z9</accession>
<gene>
    <name evidence="1" type="ORF">LCGC14_1743660</name>
</gene>
<proteinExistence type="predicted"/>
<feature type="non-terminal residue" evidence="1">
    <location>
        <position position="1"/>
    </location>
</feature>